<dbReference type="Proteomes" id="UP000799291">
    <property type="component" value="Unassembled WGS sequence"/>
</dbReference>
<organism evidence="2 3">
    <name type="scientific">Lentithecium fluviatile CBS 122367</name>
    <dbReference type="NCBI Taxonomy" id="1168545"/>
    <lineage>
        <taxon>Eukaryota</taxon>
        <taxon>Fungi</taxon>
        <taxon>Dikarya</taxon>
        <taxon>Ascomycota</taxon>
        <taxon>Pezizomycotina</taxon>
        <taxon>Dothideomycetes</taxon>
        <taxon>Pleosporomycetidae</taxon>
        <taxon>Pleosporales</taxon>
        <taxon>Massarineae</taxon>
        <taxon>Lentitheciaceae</taxon>
        <taxon>Lentithecium</taxon>
    </lineage>
</organism>
<feature type="compositionally biased region" description="Basic residues" evidence="1">
    <location>
        <begin position="89"/>
        <end position="99"/>
    </location>
</feature>
<dbReference type="EMBL" id="MU005574">
    <property type="protein sequence ID" value="KAF2687649.1"/>
    <property type="molecule type" value="Genomic_DNA"/>
</dbReference>
<reference evidence="2" key="1">
    <citation type="journal article" date="2020" name="Stud. Mycol.">
        <title>101 Dothideomycetes genomes: a test case for predicting lifestyles and emergence of pathogens.</title>
        <authorList>
            <person name="Haridas S."/>
            <person name="Albert R."/>
            <person name="Binder M."/>
            <person name="Bloem J."/>
            <person name="Labutti K."/>
            <person name="Salamov A."/>
            <person name="Andreopoulos B."/>
            <person name="Baker S."/>
            <person name="Barry K."/>
            <person name="Bills G."/>
            <person name="Bluhm B."/>
            <person name="Cannon C."/>
            <person name="Castanera R."/>
            <person name="Culley D."/>
            <person name="Daum C."/>
            <person name="Ezra D."/>
            <person name="Gonzalez J."/>
            <person name="Henrissat B."/>
            <person name="Kuo A."/>
            <person name="Liang C."/>
            <person name="Lipzen A."/>
            <person name="Lutzoni F."/>
            <person name="Magnuson J."/>
            <person name="Mondo S."/>
            <person name="Nolan M."/>
            <person name="Ohm R."/>
            <person name="Pangilinan J."/>
            <person name="Park H.-J."/>
            <person name="Ramirez L."/>
            <person name="Alfaro M."/>
            <person name="Sun H."/>
            <person name="Tritt A."/>
            <person name="Yoshinaga Y."/>
            <person name="Zwiers L.-H."/>
            <person name="Turgeon B."/>
            <person name="Goodwin S."/>
            <person name="Spatafora J."/>
            <person name="Crous P."/>
            <person name="Grigoriev I."/>
        </authorList>
    </citation>
    <scope>NUCLEOTIDE SEQUENCE</scope>
    <source>
        <strain evidence="2">CBS 122367</strain>
    </source>
</reference>
<evidence type="ECO:0000313" key="2">
    <source>
        <dbReference type="EMBL" id="KAF2687649.1"/>
    </source>
</evidence>
<feature type="region of interest" description="Disordered" evidence="1">
    <location>
        <begin position="58"/>
        <end position="99"/>
    </location>
</feature>
<feature type="non-terminal residue" evidence="2">
    <location>
        <position position="1"/>
    </location>
</feature>
<proteinExistence type="predicted"/>
<feature type="compositionally biased region" description="Basic and acidic residues" evidence="1">
    <location>
        <begin position="78"/>
        <end position="88"/>
    </location>
</feature>
<sequence>TSTRTTHDEEPIGHVLADKSKFKCSKPDCKELTFGRLADLRRHFDQNHSVQREEYFCRQSGCTRSHNPTGGRGRSFGARKDKRDEHERNRHKRTSPKTR</sequence>
<dbReference type="AlphaFoldDB" id="A0A6G1JBY8"/>
<keyword evidence="3" id="KW-1185">Reference proteome</keyword>
<gene>
    <name evidence="2" type="ORF">K458DRAFT_238101</name>
</gene>
<name>A0A6G1JBY8_9PLEO</name>
<evidence type="ECO:0000313" key="3">
    <source>
        <dbReference type="Proteomes" id="UP000799291"/>
    </source>
</evidence>
<accession>A0A6G1JBY8</accession>
<evidence type="ECO:0008006" key="4">
    <source>
        <dbReference type="Google" id="ProtNLM"/>
    </source>
</evidence>
<dbReference type="OrthoDB" id="2687452at2759"/>
<protein>
    <recommendedName>
        <fullName evidence="4">C2H2-type domain-containing protein</fullName>
    </recommendedName>
</protein>
<feature type="non-terminal residue" evidence="2">
    <location>
        <position position="99"/>
    </location>
</feature>
<evidence type="ECO:0000256" key="1">
    <source>
        <dbReference type="SAM" id="MobiDB-lite"/>
    </source>
</evidence>